<dbReference type="InterPro" id="IPR036052">
    <property type="entry name" value="TrpB-like_PALP_sf"/>
</dbReference>
<dbReference type="OrthoDB" id="5595458at2759"/>
<evidence type="ECO:0000256" key="8">
    <source>
        <dbReference type="ARBA" id="ARBA00023239"/>
    </source>
</evidence>
<dbReference type="Gene3D" id="3.40.50.1100">
    <property type="match status" value="1"/>
</dbReference>
<comment type="cofactor">
    <cofactor evidence="1">
        <name>pyridoxal 5'-phosphate</name>
        <dbReference type="ChEBI" id="CHEBI:597326"/>
    </cofactor>
</comment>
<evidence type="ECO:0000256" key="5">
    <source>
        <dbReference type="ARBA" id="ARBA00022822"/>
    </source>
</evidence>
<comment type="catalytic activity">
    <reaction evidence="9">
        <text>(1S,2R)-1-C-(indol-3-yl)glycerol 3-phosphate + L-serine = D-glyceraldehyde 3-phosphate + L-tryptophan + H2O</text>
        <dbReference type="Rhea" id="RHEA:10532"/>
        <dbReference type="ChEBI" id="CHEBI:15377"/>
        <dbReference type="ChEBI" id="CHEBI:33384"/>
        <dbReference type="ChEBI" id="CHEBI:57912"/>
        <dbReference type="ChEBI" id="CHEBI:58866"/>
        <dbReference type="ChEBI" id="CHEBI:59776"/>
        <dbReference type="EC" id="4.2.1.20"/>
    </reaction>
</comment>
<dbReference type="GO" id="GO:0005737">
    <property type="term" value="C:cytoplasm"/>
    <property type="evidence" value="ECO:0007669"/>
    <property type="project" value="TreeGrafter"/>
</dbReference>
<sequence>MNHPSKLYFAETLTKYANCAQLWLEREDPNHTGSHKINNAHGQVSLAKCLGKTRIIAETGARLHGVTTATVRARIGMECIIYMGTEDARRQALNVFRMKMLGAKVYNFGFKSNKLLNKVYLRRACRVRFQEAKGCC</sequence>
<dbReference type="Pfam" id="PF00291">
    <property type="entry name" value="PALP"/>
    <property type="match status" value="1"/>
</dbReference>
<dbReference type="HOGENOM" id="CLU_155388_0_0_1"/>
<protein>
    <recommendedName>
        <fullName evidence="3">tryptophan synthase</fullName>
        <ecNumber evidence="3">4.2.1.20</ecNumber>
    </recommendedName>
</protein>
<evidence type="ECO:0000259" key="10">
    <source>
        <dbReference type="Pfam" id="PF00291"/>
    </source>
</evidence>
<accession>A0A0C9YB93</accession>
<dbReference type="PANTHER" id="PTHR48077:SF3">
    <property type="entry name" value="TRYPTOPHAN SYNTHASE"/>
    <property type="match status" value="1"/>
</dbReference>
<reference evidence="11 12" key="1">
    <citation type="submission" date="2014-04" db="EMBL/GenBank/DDBJ databases">
        <authorList>
            <consortium name="DOE Joint Genome Institute"/>
            <person name="Kuo A."/>
            <person name="Kohler A."/>
            <person name="Costa M.D."/>
            <person name="Nagy L.G."/>
            <person name="Floudas D."/>
            <person name="Copeland A."/>
            <person name="Barry K.W."/>
            <person name="Cichocki N."/>
            <person name="Veneault-Fourrey C."/>
            <person name="LaButti K."/>
            <person name="Lindquist E.A."/>
            <person name="Lipzen A."/>
            <person name="Lundell T."/>
            <person name="Morin E."/>
            <person name="Murat C."/>
            <person name="Sun H."/>
            <person name="Tunlid A."/>
            <person name="Henrissat B."/>
            <person name="Grigoriev I.V."/>
            <person name="Hibbett D.S."/>
            <person name="Martin F."/>
            <person name="Nordberg H.P."/>
            <person name="Cantor M.N."/>
            <person name="Hua S.X."/>
        </authorList>
    </citation>
    <scope>NUCLEOTIDE SEQUENCE [LARGE SCALE GENOMIC DNA]</scope>
    <source>
        <strain evidence="11 12">441</strain>
    </source>
</reference>
<evidence type="ECO:0000256" key="9">
    <source>
        <dbReference type="ARBA" id="ARBA00049047"/>
    </source>
</evidence>
<feature type="domain" description="Tryptophan synthase beta chain-like PALP" evidence="10">
    <location>
        <begin position="5"/>
        <end position="109"/>
    </location>
</feature>
<evidence type="ECO:0000256" key="6">
    <source>
        <dbReference type="ARBA" id="ARBA00022898"/>
    </source>
</evidence>
<keyword evidence="6" id="KW-0663">Pyridoxal phosphate</keyword>
<dbReference type="SUPFAM" id="SSF53686">
    <property type="entry name" value="Tryptophan synthase beta subunit-like PLP-dependent enzymes"/>
    <property type="match status" value="1"/>
</dbReference>
<dbReference type="EC" id="4.2.1.20" evidence="3"/>
<keyword evidence="4" id="KW-0028">Amino-acid biosynthesis</keyword>
<dbReference type="STRING" id="765257.A0A0C9YB93"/>
<keyword evidence="5" id="KW-0822">Tryptophan biosynthesis</keyword>
<evidence type="ECO:0000313" key="11">
    <source>
        <dbReference type="EMBL" id="KIK11279.1"/>
    </source>
</evidence>
<dbReference type="Proteomes" id="UP000054018">
    <property type="component" value="Unassembled WGS sequence"/>
</dbReference>
<comment type="pathway">
    <text evidence="2">Amino-acid biosynthesis; L-tryptophan biosynthesis; L-tryptophan from chorismate: step 5/5.</text>
</comment>
<reference evidence="12" key="2">
    <citation type="submission" date="2015-01" db="EMBL/GenBank/DDBJ databases">
        <title>Evolutionary Origins and Diversification of the Mycorrhizal Mutualists.</title>
        <authorList>
            <consortium name="DOE Joint Genome Institute"/>
            <consortium name="Mycorrhizal Genomics Consortium"/>
            <person name="Kohler A."/>
            <person name="Kuo A."/>
            <person name="Nagy L.G."/>
            <person name="Floudas D."/>
            <person name="Copeland A."/>
            <person name="Barry K.W."/>
            <person name="Cichocki N."/>
            <person name="Veneault-Fourrey C."/>
            <person name="LaButti K."/>
            <person name="Lindquist E.A."/>
            <person name="Lipzen A."/>
            <person name="Lundell T."/>
            <person name="Morin E."/>
            <person name="Murat C."/>
            <person name="Riley R."/>
            <person name="Ohm R."/>
            <person name="Sun H."/>
            <person name="Tunlid A."/>
            <person name="Henrissat B."/>
            <person name="Grigoriev I.V."/>
            <person name="Hibbett D.S."/>
            <person name="Martin F."/>
        </authorList>
    </citation>
    <scope>NUCLEOTIDE SEQUENCE [LARGE SCALE GENOMIC DNA]</scope>
    <source>
        <strain evidence="12">441</strain>
    </source>
</reference>
<evidence type="ECO:0000256" key="7">
    <source>
        <dbReference type="ARBA" id="ARBA00023141"/>
    </source>
</evidence>
<keyword evidence="8" id="KW-0456">Lyase</keyword>
<organism evidence="11 12">
    <name type="scientific">Pisolithus microcarpus 441</name>
    <dbReference type="NCBI Taxonomy" id="765257"/>
    <lineage>
        <taxon>Eukaryota</taxon>
        <taxon>Fungi</taxon>
        <taxon>Dikarya</taxon>
        <taxon>Basidiomycota</taxon>
        <taxon>Agaricomycotina</taxon>
        <taxon>Agaricomycetes</taxon>
        <taxon>Agaricomycetidae</taxon>
        <taxon>Boletales</taxon>
        <taxon>Sclerodermatineae</taxon>
        <taxon>Pisolithaceae</taxon>
        <taxon>Pisolithus</taxon>
    </lineage>
</organism>
<dbReference type="GO" id="GO:0004834">
    <property type="term" value="F:tryptophan synthase activity"/>
    <property type="evidence" value="ECO:0007669"/>
    <property type="project" value="UniProtKB-EC"/>
</dbReference>
<dbReference type="InterPro" id="IPR001926">
    <property type="entry name" value="TrpB-like_PALP"/>
</dbReference>
<name>A0A0C9YB93_9AGAM</name>
<keyword evidence="7" id="KW-0057">Aromatic amino acid biosynthesis</keyword>
<proteinExistence type="predicted"/>
<dbReference type="EMBL" id="KN834257">
    <property type="protein sequence ID" value="KIK11279.1"/>
    <property type="molecule type" value="Genomic_DNA"/>
</dbReference>
<evidence type="ECO:0000256" key="3">
    <source>
        <dbReference type="ARBA" id="ARBA00012043"/>
    </source>
</evidence>
<keyword evidence="12" id="KW-1185">Reference proteome</keyword>
<evidence type="ECO:0000256" key="2">
    <source>
        <dbReference type="ARBA" id="ARBA00004733"/>
    </source>
</evidence>
<evidence type="ECO:0000313" key="12">
    <source>
        <dbReference type="Proteomes" id="UP000054018"/>
    </source>
</evidence>
<dbReference type="PANTHER" id="PTHR48077">
    <property type="entry name" value="TRYPTOPHAN SYNTHASE-RELATED"/>
    <property type="match status" value="1"/>
</dbReference>
<dbReference type="AlphaFoldDB" id="A0A0C9YB93"/>
<gene>
    <name evidence="11" type="ORF">PISMIDRAFT_690473</name>
</gene>
<dbReference type="InterPro" id="IPR023026">
    <property type="entry name" value="Trp_synth_beta/beta-like"/>
</dbReference>
<evidence type="ECO:0000256" key="1">
    <source>
        <dbReference type="ARBA" id="ARBA00001933"/>
    </source>
</evidence>
<evidence type="ECO:0000256" key="4">
    <source>
        <dbReference type="ARBA" id="ARBA00022605"/>
    </source>
</evidence>